<evidence type="ECO:0000313" key="3">
    <source>
        <dbReference type="Proteomes" id="UP001610335"/>
    </source>
</evidence>
<protein>
    <submittedName>
        <fullName evidence="2">Uncharacterized protein</fullName>
    </submittedName>
</protein>
<feature type="signal peptide" evidence="1">
    <location>
        <begin position="1"/>
        <end position="20"/>
    </location>
</feature>
<accession>A0ABR4I630</accession>
<keyword evidence="3" id="KW-1185">Reference proteome</keyword>
<name>A0ABR4I630_9EURO</name>
<organism evidence="2 3">
    <name type="scientific">Aspergillus cavernicola</name>
    <dbReference type="NCBI Taxonomy" id="176166"/>
    <lineage>
        <taxon>Eukaryota</taxon>
        <taxon>Fungi</taxon>
        <taxon>Dikarya</taxon>
        <taxon>Ascomycota</taxon>
        <taxon>Pezizomycotina</taxon>
        <taxon>Eurotiomycetes</taxon>
        <taxon>Eurotiomycetidae</taxon>
        <taxon>Eurotiales</taxon>
        <taxon>Aspergillaceae</taxon>
        <taxon>Aspergillus</taxon>
        <taxon>Aspergillus subgen. Nidulantes</taxon>
    </lineage>
</organism>
<evidence type="ECO:0000313" key="2">
    <source>
        <dbReference type="EMBL" id="KAL2823220.1"/>
    </source>
</evidence>
<comment type="caution">
    <text evidence="2">The sequence shown here is derived from an EMBL/GenBank/DDBJ whole genome shotgun (WGS) entry which is preliminary data.</text>
</comment>
<dbReference type="EMBL" id="JBFXLS010000055">
    <property type="protein sequence ID" value="KAL2823220.1"/>
    <property type="molecule type" value="Genomic_DNA"/>
</dbReference>
<evidence type="ECO:0000256" key="1">
    <source>
        <dbReference type="SAM" id="SignalP"/>
    </source>
</evidence>
<feature type="chain" id="PRO_5045280972" evidence="1">
    <location>
        <begin position="21"/>
        <end position="261"/>
    </location>
</feature>
<proteinExistence type="predicted"/>
<sequence length="261" mass="29288">MDQLCMHRLWFLLVSKATTADKTGGDPAKRLGALAGLALAIGGKEYQHNYKRGLWKRHLLFDLLWFIQSGHTTRPQEPHSPSWLWAAVSGAVSQQLMIDEKGFTGKRHVIVHTATVISGPESAEAADEGLLVLKCPVLRAVNLTNAESHYYTVEVQSAHGGVQARFAPDTVDFDQCRDFVVAEIVREVVYEPGGQDRVSEVWSNGLVLRQVREYRGSGGPRIVFMRVGRFWMRWPVYWSSFLRGVAEEDRVFGNGIPIRVV</sequence>
<keyword evidence="1" id="KW-0732">Signal</keyword>
<gene>
    <name evidence="2" type="ORF">BDW59DRAFT_149090</name>
</gene>
<dbReference type="Proteomes" id="UP001610335">
    <property type="component" value="Unassembled WGS sequence"/>
</dbReference>
<reference evidence="2 3" key="1">
    <citation type="submission" date="2024-07" db="EMBL/GenBank/DDBJ databases">
        <title>Section-level genome sequencing and comparative genomics of Aspergillus sections Usti and Cavernicolus.</title>
        <authorList>
            <consortium name="Lawrence Berkeley National Laboratory"/>
            <person name="Nybo J.L."/>
            <person name="Vesth T.C."/>
            <person name="Theobald S."/>
            <person name="Frisvad J.C."/>
            <person name="Larsen T.O."/>
            <person name="Kjaerboelling I."/>
            <person name="Rothschild-Mancinelli K."/>
            <person name="Lyhne E.K."/>
            <person name="Kogle M.E."/>
            <person name="Barry K."/>
            <person name="Clum A."/>
            <person name="Na H."/>
            <person name="Ledsgaard L."/>
            <person name="Lin J."/>
            <person name="Lipzen A."/>
            <person name="Kuo A."/>
            <person name="Riley R."/>
            <person name="Mondo S."/>
            <person name="LaButti K."/>
            <person name="Haridas S."/>
            <person name="Pangalinan J."/>
            <person name="Salamov A.A."/>
            <person name="Simmons B.A."/>
            <person name="Magnuson J.K."/>
            <person name="Chen J."/>
            <person name="Drula E."/>
            <person name="Henrissat B."/>
            <person name="Wiebenga A."/>
            <person name="Lubbers R.J."/>
            <person name="Gomes A.C."/>
            <person name="Makela M.R."/>
            <person name="Stajich J."/>
            <person name="Grigoriev I.V."/>
            <person name="Mortensen U.H."/>
            <person name="De vries R.P."/>
            <person name="Baker S.E."/>
            <person name="Andersen M.R."/>
        </authorList>
    </citation>
    <scope>NUCLEOTIDE SEQUENCE [LARGE SCALE GENOMIC DNA]</scope>
    <source>
        <strain evidence="2 3">CBS 600.67</strain>
    </source>
</reference>